<evidence type="ECO:0000256" key="3">
    <source>
        <dbReference type="SAM" id="SignalP"/>
    </source>
</evidence>
<protein>
    <submittedName>
        <fullName evidence="5">FAD binding domain-containing protein</fullName>
    </submittedName>
</protein>
<dbReference type="Pfam" id="PF08031">
    <property type="entry name" value="BBE"/>
    <property type="match status" value="1"/>
</dbReference>
<dbReference type="InterPro" id="IPR006094">
    <property type="entry name" value="Oxid_FAD_bind_N"/>
</dbReference>
<dbReference type="InterPro" id="IPR016166">
    <property type="entry name" value="FAD-bd_PCMH"/>
</dbReference>
<dbReference type="GO" id="GO:0071949">
    <property type="term" value="F:FAD binding"/>
    <property type="evidence" value="ECO:0007669"/>
    <property type="project" value="InterPro"/>
</dbReference>
<gene>
    <name evidence="5" type="ORF">K469DRAFT_665328</name>
</gene>
<accession>A0A6A6E3S9</accession>
<feature type="domain" description="FAD-binding PCMH-type" evidence="4">
    <location>
        <begin position="140"/>
        <end position="322"/>
    </location>
</feature>
<evidence type="ECO:0000256" key="1">
    <source>
        <dbReference type="ARBA" id="ARBA00005466"/>
    </source>
</evidence>
<proteinExistence type="inferred from homology"/>
<dbReference type="InterPro" id="IPR012951">
    <property type="entry name" value="BBE"/>
</dbReference>
<dbReference type="Proteomes" id="UP000800200">
    <property type="component" value="Unassembled WGS sequence"/>
</dbReference>
<evidence type="ECO:0000313" key="5">
    <source>
        <dbReference type="EMBL" id="KAF2185655.1"/>
    </source>
</evidence>
<dbReference type="InterPro" id="IPR016169">
    <property type="entry name" value="FAD-bd_PCMH_sub2"/>
</dbReference>
<sequence length="599" mass="64905">MESFRSLFSSLLIASTVLSSAADSSAIHPRQDNAPLVTWNGKQYRCKCYSTDSCWPAATAWSTLNTTVGGNLFQVIPPGAACYTSFKGMNTYNQQACSAANTGWTKEDWQADQQVTNMWTFWTNNTCNPSAQRQNRECTLGNLPEYAIMAKTKEHIQAGVKFAVENNLRLLIRNTGHDFMGRSTGYGSLAINTHSFKSVTFVKNYTGPGNYKGSAVTVGAGIQVRELYRQAAQQNPKVVVVGGECPTVGLAGGYIQGGGHGPMASYYGMAADHALSFDIVSATGEFVTANAESNPDLFWALKGGGPSTFGVILSVTLKTFPEVPTAAVSLDITTTDQTKFWKGVAAFHNRANLYVENGMFVYYELFSGRLHIQPFVGPNMNKAKIESVLKPVFDQLKADGVSYTSSAREFSTFFDMYTAMFEDESAGFSGLVGGRLFTKKDIAENGDKIVNAYKTAAGGSGGLGGGMQGIIGHIVGPGYGMPTADNAVHPAWRNASSFSITMTGVEGNAPLSQKATAQDRLTNMIDKALRDASPNGAAYVNEGNLEEPNWQQAFWGSNYPRLLEIKKKWDPNGVFYARTTPGTEDWESIQYNTKLCKKV</sequence>
<dbReference type="PANTHER" id="PTHR13878">
    <property type="entry name" value="GULONOLACTONE OXIDASE"/>
    <property type="match status" value="1"/>
</dbReference>
<dbReference type="EMBL" id="ML994633">
    <property type="protein sequence ID" value="KAF2185655.1"/>
    <property type="molecule type" value="Genomic_DNA"/>
</dbReference>
<dbReference type="Gene3D" id="3.30.465.10">
    <property type="match status" value="2"/>
</dbReference>
<feature type="signal peptide" evidence="3">
    <location>
        <begin position="1"/>
        <end position="22"/>
    </location>
</feature>
<dbReference type="InterPro" id="IPR050432">
    <property type="entry name" value="FAD-linked_Oxidoreductases_BP"/>
</dbReference>
<comment type="similarity">
    <text evidence="1">Belongs to the oxygen-dependent FAD-linked oxidoreductase family.</text>
</comment>
<dbReference type="OrthoDB" id="9983560at2759"/>
<keyword evidence="3" id="KW-0732">Signal</keyword>
<keyword evidence="6" id="KW-1185">Reference proteome</keyword>
<organism evidence="5 6">
    <name type="scientific">Zopfia rhizophila CBS 207.26</name>
    <dbReference type="NCBI Taxonomy" id="1314779"/>
    <lineage>
        <taxon>Eukaryota</taxon>
        <taxon>Fungi</taxon>
        <taxon>Dikarya</taxon>
        <taxon>Ascomycota</taxon>
        <taxon>Pezizomycotina</taxon>
        <taxon>Dothideomycetes</taxon>
        <taxon>Dothideomycetes incertae sedis</taxon>
        <taxon>Zopfiaceae</taxon>
        <taxon>Zopfia</taxon>
    </lineage>
</organism>
<evidence type="ECO:0000256" key="2">
    <source>
        <dbReference type="ARBA" id="ARBA00023002"/>
    </source>
</evidence>
<feature type="chain" id="PRO_5025613541" evidence="3">
    <location>
        <begin position="23"/>
        <end position="599"/>
    </location>
</feature>
<dbReference type="InterPro" id="IPR036318">
    <property type="entry name" value="FAD-bd_PCMH-like_sf"/>
</dbReference>
<evidence type="ECO:0000259" key="4">
    <source>
        <dbReference type="PROSITE" id="PS51387"/>
    </source>
</evidence>
<evidence type="ECO:0000313" key="6">
    <source>
        <dbReference type="Proteomes" id="UP000800200"/>
    </source>
</evidence>
<dbReference type="GO" id="GO:0016491">
    <property type="term" value="F:oxidoreductase activity"/>
    <property type="evidence" value="ECO:0007669"/>
    <property type="project" value="UniProtKB-KW"/>
</dbReference>
<reference evidence="5" key="1">
    <citation type="journal article" date="2020" name="Stud. Mycol.">
        <title>101 Dothideomycetes genomes: a test case for predicting lifestyles and emergence of pathogens.</title>
        <authorList>
            <person name="Haridas S."/>
            <person name="Albert R."/>
            <person name="Binder M."/>
            <person name="Bloem J."/>
            <person name="Labutti K."/>
            <person name="Salamov A."/>
            <person name="Andreopoulos B."/>
            <person name="Baker S."/>
            <person name="Barry K."/>
            <person name="Bills G."/>
            <person name="Bluhm B."/>
            <person name="Cannon C."/>
            <person name="Castanera R."/>
            <person name="Culley D."/>
            <person name="Daum C."/>
            <person name="Ezra D."/>
            <person name="Gonzalez J."/>
            <person name="Henrissat B."/>
            <person name="Kuo A."/>
            <person name="Liang C."/>
            <person name="Lipzen A."/>
            <person name="Lutzoni F."/>
            <person name="Magnuson J."/>
            <person name="Mondo S."/>
            <person name="Nolan M."/>
            <person name="Ohm R."/>
            <person name="Pangilinan J."/>
            <person name="Park H.-J."/>
            <person name="Ramirez L."/>
            <person name="Alfaro M."/>
            <person name="Sun H."/>
            <person name="Tritt A."/>
            <person name="Yoshinaga Y."/>
            <person name="Zwiers L.-H."/>
            <person name="Turgeon B."/>
            <person name="Goodwin S."/>
            <person name="Spatafora J."/>
            <person name="Crous P."/>
            <person name="Grigoriev I."/>
        </authorList>
    </citation>
    <scope>NUCLEOTIDE SEQUENCE</scope>
    <source>
        <strain evidence="5">CBS 207.26</strain>
    </source>
</reference>
<name>A0A6A6E3S9_9PEZI</name>
<dbReference type="PANTHER" id="PTHR13878:SF97">
    <property type="entry name" value="ISOAMYL ALCOHOL OXIDASE"/>
    <property type="match status" value="1"/>
</dbReference>
<dbReference type="PROSITE" id="PS51387">
    <property type="entry name" value="FAD_PCMH"/>
    <property type="match status" value="1"/>
</dbReference>
<dbReference type="Pfam" id="PF01565">
    <property type="entry name" value="FAD_binding_4"/>
    <property type="match status" value="1"/>
</dbReference>
<dbReference type="SUPFAM" id="SSF56176">
    <property type="entry name" value="FAD-binding/transporter-associated domain-like"/>
    <property type="match status" value="1"/>
</dbReference>
<keyword evidence="2" id="KW-0560">Oxidoreductase</keyword>
<dbReference type="AlphaFoldDB" id="A0A6A6E3S9"/>